<reference evidence="1 2" key="1">
    <citation type="submission" date="2016-05" db="EMBL/GenBank/DDBJ databases">
        <title>Comparative analysis of secretome profiles of manganese(II)-oxidizing ascomycete fungi.</title>
        <authorList>
            <consortium name="DOE Joint Genome Institute"/>
            <person name="Zeiner C.A."/>
            <person name="Purvine S.O."/>
            <person name="Zink E.M."/>
            <person name="Wu S."/>
            <person name="Pasa-Tolic L."/>
            <person name="Chaput D.L."/>
            <person name="Haridas S."/>
            <person name="Grigoriev I.V."/>
            <person name="Santelli C.M."/>
            <person name="Hansel C.M."/>
        </authorList>
    </citation>
    <scope>NUCLEOTIDE SEQUENCE [LARGE SCALE GENOMIC DNA]</scope>
    <source>
        <strain evidence="1 2">SRC1lrK2f</strain>
    </source>
</reference>
<protein>
    <submittedName>
        <fullName evidence="1">Uncharacterized protein</fullName>
    </submittedName>
</protein>
<sequence length="104" mass="11663">MDAPKPLKTATRGLEGCGKQGSFVAIAEIMLVFVLLSNCYEERVDSYGAVNYNAHDEAPEDHFDTNLGAAWVTAYNYYDKPGDTAIYYTVTLLHPYYATYYEQA</sequence>
<dbReference type="OMA" id="NCYEERV"/>
<evidence type="ECO:0000313" key="2">
    <source>
        <dbReference type="Proteomes" id="UP000077248"/>
    </source>
</evidence>
<accession>A0A177DDA9</accession>
<organism evidence="1 2">
    <name type="scientific">Alternaria alternata</name>
    <name type="common">Alternaria rot fungus</name>
    <name type="synonym">Torula alternata</name>
    <dbReference type="NCBI Taxonomy" id="5599"/>
    <lineage>
        <taxon>Eukaryota</taxon>
        <taxon>Fungi</taxon>
        <taxon>Dikarya</taxon>
        <taxon>Ascomycota</taxon>
        <taxon>Pezizomycotina</taxon>
        <taxon>Dothideomycetes</taxon>
        <taxon>Pleosporomycetidae</taxon>
        <taxon>Pleosporales</taxon>
        <taxon>Pleosporineae</taxon>
        <taxon>Pleosporaceae</taxon>
        <taxon>Alternaria</taxon>
        <taxon>Alternaria sect. Alternaria</taxon>
        <taxon>Alternaria alternata complex</taxon>
    </lineage>
</organism>
<name>A0A177DDA9_ALTAL</name>
<proteinExistence type="predicted"/>
<keyword evidence="2" id="KW-1185">Reference proteome</keyword>
<dbReference type="VEuPathDB" id="FungiDB:CC77DRAFT_282675"/>
<dbReference type="GeneID" id="29116607"/>
<evidence type="ECO:0000313" key="1">
    <source>
        <dbReference type="EMBL" id="OAG17217.1"/>
    </source>
</evidence>
<dbReference type="Proteomes" id="UP000077248">
    <property type="component" value="Unassembled WGS sequence"/>
</dbReference>
<dbReference type="STRING" id="5599.A0A177DDA9"/>
<dbReference type="EMBL" id="KV441487">
    <property type="protein sequence ID" value="OAG17217.1"/>
    <property type="molecule type" value="Genomic_DNA"/>
</dbReference>
<dbReference type="KEGG" id="aalt:CC77DRAFT_282675"/>
<gene>
    <name evidence="1" type="ORF">CC77DRAFT_282675</name>
</gene>
<dbReference type="AlphaFoldDB" id="A0A177DDA9"/>
<dbReference type="RefSeq" id="XP_018382638.1">
    <property type="nucleotide sequence ID" value="XM_018531013.1"/>
</dbReference>